<feature type="region of interest" description="Disordered" evidence="1">
    <location>
        <begin position="205"/>
        <end position="236"/>
    </location>
</feature>
<sequence length="498" mass="56677">MEYNNVEADWYQEANPSRQNPTNNMNQLMYPLEVYVPRDGFIDPTLPMFKEQMPDNIGDYHLSHGHCARCLTIFAGHDRQTLARRSPLACSKACGFCGTMNHQGMICPDLYVTMRYAKNRLGFNRNEPIPNITQIRPSKKDLVVLKAAGYIHTTGPDVRLDGLPNFTTLAWSSRGLTESPEPARMIYHPKHDYIVERYHALEATVSQAESDRDRQHQTQNTVHQTRRTGHGDHSHTQRSEFFTHDMEPTLFQDGSTTTKNRAQTQQHRDPTQMYGQMQHQETAFRRSGAMQPDLGIQFPVDPEPTRVSGTRENRRIALPTSRLHAGSEISQHHSDGALEHYDEPPRQRRRMELPRQENDILRHRQDRQAYEHGRGYGLVDETGLENGWGHQPSRISTNSQSSWVPRHDDHSRSTTFGFEPPNDVPRYSGRTRRPVDEHFSDMTHAQHAIGRSGFGTTAPSMQQVRLGSRGGSGNSSSGEFPINPPSHFQSGYAAGRRA</sequence>
<feature type="region of interest" description="Disordered" evidence="1">
    <location>
        <begin position="392"/>
        <end position="428"/>
    </location>
</feature>
<gene>
    <name evidence="2" type="ORF">PDIGIT_LOCUS12953</name>
</gene>
<comment type="caution">
    <text evidence="2">The sequence shown here is derived from an EMBL/GenBank/DDBJ whole genome shotgun (WGS) entry which is preliminary data.</text>
</comment>
<reference evidence="2" key="1">
    <citation type="submission" date="2023-01" db="EMBL/GenBank/DDBJ databases">
        <authorList>
            <person name="Van Ghelder C."/>
            <person name="Rancurel C."/>
        </authorList>
    </citation>
    <scope>NUCLEOTIDE SEQUENCE</scope>
    <source>
        <strain evidence="2">CNCM I-4278</strain>
    </source>
</reference>
<feature type="region of interest" description="Disordered" evidence="1">
    <location>
        <begin position="450"/>
        <end position="498"/>
    </location>
</feature>
<proteinExistence type="predicted"/>
<dbReference type="EMBL" id="CAOQHR010000009">
    <property type="protein sequence ID" value="CAI6339789.1"/>
    <property type="molecule type" value="Genomic_DNA"/>
</dbReference>
<protein>
    <submittedName>
        <fullName evidence="2">Uncharacterized protein</fullName>
    </submittedName>
</protein>
<organism evidence="2 3">
    <name type="scientific">Periconia digitata</name>
    <dbReference type="NCBI Taxonomy" id="1303443"/>
    <lineage>
        <taxon>Eukaryota</taxon>
        <taxon>Fungi</taxon>
        <taxon>Dikarya</taxon>
        <taxon>Ascomycota</taxon>
        <taxon>Pezizomycotina</taxon>
        <taxon>Dothideomycetes</taxon>
        <taxon>Pleosporomycetidae</taxon>
        <taxon>Pleosporales</taxon>
        <taxon>Massarineae</taxon>
        <taxon>Periconiaceae</taxon>
        <taxon>Periconia</taxon>
    </lineage>
</organism>
<dbReference type="AlphaFoldDB" id="A0A9W4UQ33"/>
<evidence type="ECO:0000313" key="2">
    <source>
        <dbReference type="EMBL" id="CAI6339789.1"/>
    </source>
</evidence>
<evidence type="ECO:0000313" key="3">
    <source>
        <dbReference type="Proteomes" id="UP001152607"/>
    </source>
</evidence>
<feature type="compositionally biased region" description="Polar residues" evidence="1">
    <location>
        <begin position="393"/>
        <end position="403"/>
    </location>
</feature>
<accession>A0A9W4UQ33</accession>
<keyword evidence="3" id="KW-1185">Reference proteome</keyword>
<dbReference type="Proteomes" id="UP001152607">
    <property type="component" value="Unassembled WGS sequence"/>
</dbReference>
<name>A0A9W4UQ33_9PLEO</name>
<feature type="compositionally biased region" description="Polar residues" evidence="1">
    <location>
        <begin position="454"/>
        <end position="465"/>
    </location>
</feature>
<evidence type="ECO:0000256" key="1">
    <source>
        <dbReference type="SAM" id="MobiDB-lite"/>
    </source>
</evidence>